<proteinExistence type="predicted"/>
<comment type="caution">
    <text evidence="1">The sequence shown here is derived from an EMBL/GenBank/DDBJ whole genome shotgun (WGS) entry which is preliminary data.</text>
</comment>
<accession>L8PRH4</accession>
<reference evidence="1 2" key="1">
    <citation type="journal article" date="2013" name="Genome Announc.">
        <title>Draft Genome Sequence of Streptomyces viridochromogenes Strain Tu57, Producer of Avilamycin.</title>
        <authorList>
            <person name="Gruning B.A."/>
            <person name="Erxleben A."/>
            <person name="Hahnlein A."/>
            <person name="Gunther S."/>
        </authorList>
    </citation>
    <scope>NUCLEOTIDE SEQUENCE [LARGE SCALE GENOMIC DNA]</scope>
    <source>
        <strain evidence="1 2">Tue57</strain>
    </source>
</reference>
<name>L8PRH4_STRVR</name>
<evidence type="ECO:0000313" key="1">
    <source>
        <dbReference type="EMBL" id="ELS58608.1"/>
    </source>
</evidence>
<dbReference type="EMBL" id="AMLP01000017">
    <property type="protein sequence ID" value="ELS58608.1"/>
    <property type="molecule type" value="Genomic_DNA"/>
</dbReference>
<gene>
    <name evidence="1" type="ORF">STVIR_0331</name>
</gene>
<dbReference type="AlphaFoldDB" id="L8PRH4"/>
<protein>
    <submittedName>
        <fullName evidence="1">Uncharacterized protein</fullName>
    </submittedName>
</protein>
<dbReference type="Proteomes" id="UP000011205">
    <property type="component" value="Unassembled WGS sequence"/>
</dbReference>
<organism evidence="1 2">
    <name type="scientific">Streptomyces viridochromogenes Tue57</name>
    <dbReference type="NCBI Taxonomy" id="1160705"/>
    <lineage>
        <taxon>Bacteria</taxon>
        <taxon>Bacillati</taxon>
        <taxon>Actinomycetota</taxon>
        <taxon>Actinomycetes</taxon>
        <taxon>Kitasatosporales</taxon>
        <taxon>Streptomycetaceae</taxon>
        <taxon>Streptomyces</taxon>
    </lineage>
</organism>
<sequence length="103" mass="11306">MRHSRASRGARPGERGRAAVLRGGFLGVGRGVVRRLVEPAAQGVQAAVPELAVRVQPGVECGDRGGSRAWTRRRASCRTRTRPASLSTFRCRAATRWRDEVQR</sequence>
<evidence type="ECO:0000313" key="2">
    <source>
        <dbReference type="Proteomes" id="UP000011205"/>
    </source>
</evidence>